<evidence type="ECO:0000313" key="2">
    <source>
        <dbReference type="Proteomes" id="UP001341281"/>
    </source>
</evidence>
<dbReference type="Proteomes" id="UP001341281">
    <property type="component" value="Chromosome 02"/>
</dbReference>
<accession>A0AAQ3WFP9</accession>
<protein>
    <submittedName>
        <fullName evidence="1">Uncharacterized protein</fullName>
    </submittedName>
</protein>
<reference evidence="1 2" key="1">
    <citation type="submission" date="2024-02" db="EMBL/GenBank/DDBJ databases">
        <title>High-quality chromosome-scale genome assembly of Pensacola bahiagrass (Paspalum notatum Flugge var. saurae).</title>
        <authorList>
            <person name="Vega J.M."/>
            <person name="Podio M."/>
            <person name="Orjuela J."/>
            <person name="Siena L.A."/>
            <person name="Pessino S.C."/>
            <person name="Combes M.C."/>
            <person name="Mariac C."/>
            <person name="Albertini E."/>
            <person name="Pupilli F."/>
            <person name="Ortiz J.P.A."/>
            <person name="Leblanc O."/>
        </authorList>
    </citation>
    <scope>NUCLEOTIDE SEQUENCE [LARGE SCALE GENOMIC DNA]</scope>
    <source>
        <strain evidence="1">R1</strain>
        <tissue evidence="1">Leaf</tissue>
    </source>
</reference>
<proteinExistence type="predicted"/>
<dbReference type="AlphaFoldDB" id="A0AAQ3WFP9"/>
<gene>
    <name evidence="1" type="ORF">U9M48_010058</name>
</gene>
<organism evidence="1 2">
    <name type="scientific">Paspalum notatum var. saurae</name>
    <dbReference type="NCBI Taxonomy" id="547442"/>
    <lineage>
        <taxon>Eukaryota</taxon>
        <taxon>Viridiplantae</taxon>
        <taxon>Streptophyta</taxon>
        <taxon>Embryophyta</taxon>
        <taxon>Tracheophyta</taxon>
        <taxon>Spermatophyta</taxon>
        <taxon>Magnoliopsida</taxon>
        <taxon>Liliopsida</taxon>
        <taxon>Poales</taxon>
        <taxon>Poaceae</taxon>
        <taxon>PACMAD clade</taxon>
        <taxon>Panicoideae</taxon>
        <taxon>Andropogonodae</taxon>
        <taxon>Paspaleae</taxon>
        <taxon>Paspalinae</taxon>
        <taxon>Paspalum</taxon>
    </lineage>
</organism>
<keyword evidence="2" id="KW-1185">Reference proteome</keyword>
<evidence type="ECO:0000313" key="1">
    <source>
        <dbReference type="EMBL" id="WVZ59980.1"/>
    </source>
</evidence>
<sequence length="68" mass="7486">MVTDLFTKRIYYLQGSLQKGDAVSMANAAEQNGTAALFGVNILEINILISCTHFVVVNHLQNSSKSLW</sequence>
<name>A0AAQ3WFP9_PASNO</name>
<dbReference type="EMBL" id="CP144746">
    <property type="protein sequence ID" value="WVZ59980.1"/>
    <property type="molecule type" value="Genomic_DNA"/>
</dbReference>